<dbReference type="EMBL" id="CAIIXF020000002">
    <property type="protein sequence ID" value="CAH1777802.1"/>
    <property type="molecule type" value="Genomic_DNA"/>
</dbReference>
<comment type="caution">
    <text evidence="1">The sequence shown here is derived from an EMBL/GenBank/DDBJ whole genome shotgun (WGS) entry which is preliminary data.</text>
</comment>
<feature type="non-terminal residue" evidence="1">
    <location>
        <position position="1"/>
    </location>
</feature>
<sequence>GTCATSVGREPSDLPYHGDKWAHLMTGNTFPCDSKIESWEYYIDDNSLTSAYLTTWRPVAKSRFTLISSTRVVATRPGNHSVILTQQIDVKQGDFIGIHYEHKAKGGIIPFSRGNDDVVPDNQLFDTVILPRDDSDFHVGNTIDLSGWSTIKATFAVIARLEGYGKPIPTPAPTGSPPPINK</sequence>
<feature type="non-terminal residue" evidence="1">
    <location>
        <position position="182"/>
    </location>
</feature>
<reference evidence="1" key="1">
    <citation type="submission" date="2022-03" db="EMBL/GenBank/DDBJ databases">
        <authorList>
            <person name="Martin C."/>
        </authorList>
    </citation>
    <scope>NUCLEOTIDE SEQUENCE</scope>
</reference>
<evidence type="ECO:0000313" key="2">
    <source>
        <dbReference type="Proteomes" id="UP000749559"/>
    </source>
</evidence>
<gene>
    <name evidence="1" type="ORF">OFUS_LOCUS4798</name>
</gene>
<evidence type="ECO:0000313" key="1">
    <source>
        <dbReference type="EMBL" id="CAH1777802.1"/>
    </source>
</evidence>
<accession>A0A8S4N9Z3</accession>
<protein>
    <submittedName>
        <fullName evidence="1">Uncharacterized protein</fullName>
    </submittedName>
</protein>
<name>A0A8S4N9Z3_OWEFU</name>
<keyword evidence="2" id="KW-1185">Reference proteome</keyword>
<proteinExistence type="predicted"/>
<dbReference type="AlphaFoldDB" id="A0A8S4N9Z3"/>
<organism evidence="1 2">
    <name type="scientific">Owenia fusiformis</name>
    <name type="common">Polychaete worm</name>
    <dbReference type="NCBI Taxonomy" id="6347"/>
    <lineage>
        <taxon>Eukaryota</taxon>
        <taxon>Metazoa</taxon>
        <taxon>Spiralia</taxon>
        <taxon>Lophotrochozoa</taxon>
        <taxon>Annelida</taxon>
        <taxon>Polychaeta</taxon>
        <taxon>Sedentaria</taxon>
        <taxon>Canalipalpata</taxon>
        <taxon>Sabellida</taxon>
        <taxon>Oweniida</taxon>
        <taxon>Oweniidae</taxon>
        <taxon>Owenia</taxon>
    </lineage>
</organism>
<dbReference type="Proteomes" id="UP000749559">
    <property type="component" value="Unassembled WGS sequence"/>
</dbReference>